<name>A0A835UFJ9_VANPL</name>
<feature type="region of interest" description="Disordered" evidence="1">
    <location>
        <begin position="16"/>
        <end position="54"/>
    </location>
</feature>
<protein>
    <submittedName>
        <fullName evidence="2">Uncharacterized protein</fullName>
    </submittedName>
</protein>
<evidence type="ECO:0000313" key="3">
    <source>
        <dbReference type="Proteomes" id="UP000639772"/>
    </source>
</evidence>
<dbReference type="Proteomes" id="UP000639772">
    <property type="component" value="Chromosome 12"/>
</dbReference>
<reference evidence="2 3" key="1">
    <citation type="journal article" date="2020" name="Nat. Food">
        <title>A phased Vanilla planifolia genome enables genetic improvement of flavour and production.</title>
        <authorList>
            <person name="Hasing T."/>
            <person name="Tang H."/>
            <person name="Brym M."/>
            <person name="Khazi F."/>
            <person name="Huang T."/>
            <person name="Chambers A.H."/>
        </authorList>
    </citation>
    <scope>NUCLEOTIDE SEQUENCE [LARGE SCALE GENOMIC DNA]</scope>
    <source>
        <tissue evidence="2">Leaf</tissue>
    </source>
</reference>
<evidence type="ECO:0000313" key="2">
    <source>
        <dbReference type="EMBL" id="KAG0459787.1"/>
    </source>
</evidence>
<comment type="caution">
    <text evidence="2">The sequence shown here is derived from an EMBL/GenBank/DDBJ whole genome shotgun (WGS) entry which is preliminary data.</text>
</comment>
<dbReference type="EMBL" id="JADCNM010000012">
    <property type="protein sequence ID" value="KAG0459787.1"/>
    <property type="molecule type" value="Genomic_DNA"/>
</dbReference>
<sequence length="244" mass="27371">MWEIAEDAEEAAMRAELDKMDPLEAAGGGRQRFRRCSSVEGSSEKEDRSSNKPYFTLKNEKKSNLCTTIAIILKVSNHESKSSIVALEAKEWSTDEKGQISKEERDVSNRNWSNSRLLPVELLVVEVSSSKSSKKHPDVIWSSIEGTITQKTAWDKAKKTSREACQLRLGWFFGPKKLNWFLGWKVGFAKVRAACRALPLLLLSSTKNLGPEEFMNSASSLLSDIFPRFTFNGYYATVILGLPA</sequence>
<gene>
    <name evidence="2" type="ORF">HPP92_022915</name>
</gene>
<proteinExistence type="predicted"/>
<dbReference type="AlphaFoldDB" id="A0A835UFJ9"/>
<evidence type="ECO:0000256" key="1">
    <source>
        <dbReference type="SAM" id="MobiDB-lite"/>
    </source>
</evidence>
<organism evidence="2 3">
    <name type="scientific">Vanilla planifolia</name>
    <name type="common">Vanilla</name>
    <dbReference type="NCBI Taxonomy" id="51239"/>
    <lineage>
        <taxon>Eukaryota</taxon>
        <taxon>Viridiplantae</taxon>
        <taxon>Streptophyta</taxon>
        <taxon>Embryophyta</taxon>
        <taxon>Tracheophyta</taxon>
        <taxon>Spermatophyta</taxon>
        <taxon>Magnoliopsida</taxon>
        <taxon>Liliopsida</taxon>
        <taxon>Asparagales</taxon>
        <taxon>Orchidaceae</taxon>
        <taxon>Vanilloideae</taxon>
        <taxon>Vanilleae</taxon>
        <taxon>Vanilla</taxon>
    </lineage>
</organism>
<accession>A0A835UFJ9</accession>